<evidence type="ECO:0000256" key="4">
    <source>
        <dbReference type="ARBA" id="ARBA00022692"/>
    </source>
</evidence>
<keyword evidence="4" id="KW-0812">Transmembrane</keyword>
<keyword evidence="3" id="KW-1003">Cell membrane</keyword>
<dbReference type="GO" id="GO:0034632">
    <property type="term" value="F:retinol transmembrane transporter activity"/>
    <property type="evidence" value="ECO:0007669"/>
    <property type="project" value="InterPro"/>
</dbReference>
<gene>
    <name evidence="8" type="ORF">PACLA_8A040053</name>
</gene>
<dbReference type="PANTHER" id="PTHR21444:SF15">
    <property type="entry name" value="RECEPTOR FOR RETINOL UPTAKE STRA6"/>
    <property type="match status" value="1"/>
</dbReference>
<evidence type="ECO:0000256" key="5">
    <source>
        <dbReference type="ARBA" id="ARBA00022989"/>
    </source>
</evidence>
<evidence type="ECO:0000256" key="3">
    <source>
        <dbReference type="ARBA" id="ARBA00022475"/>
    </source>
</evidence>
<keyword evidence="9" id="KW-1185">Reference proteome</keyword>
<reference evidence="8" key="1">
    <citation type="submission" date="2020-04" db="EMBL/GenBank/DDBJ databases">
        <authorList>
            <person name="Alioto T."/>
            <person name="Alioto T."/>
            <person name="Gomez Garrido J."/>
        </authorList>
    </citation>
    <scope>NUCLEOTIDE SEQUENCE</scope>
    <source>
        <strain evidence="8">A484AB</strain>
    </source>
</reference>
<dbReference type="PANTHER" id="PTHR21444">
    <property type="entry name" value="COILED-COIL DOMAIN-CONTAINING PROTEIN 180"/>
    <property type="match status" value="1"/>
</dbReference>
<name>A0A6S7ISY3_PARCT</name>
<dbReference type="InterPro" id="IPR026612">
    <property type="entry name" value="STRA6-like"/>
</dbReference>
<dbReference type="AlphaFoldDB" id="A0A6S7ISY3"/>
<dbReference type="OrthoDB" id="2376984at2759"/>
<evidence type="ECO:0000256" key="6">
    <source>
        <dbReference type="ARBA" id="ARBA00023136"/>
    </source>
</evidence>
<protein>
    <submittedName>
        <fullName evidence="8">Stimulated by retinoic acid gene 6 -like</fullName>
    </submittedName>
</protein>
<accession>A0A6S7ISY3</accession>
<keyword evidence="6" id="KW-0472">Membrane</keyword>
<dbReference type="EMBL" id="CACRXK020011208">
    <property type="protein sequence ID" value="CAB4020967.1"/>
    <property type="molecule type" value="Genomic_DNA"/>
</dbReference>
<evidence type="ECO:0000313" key="8">
    <source>
        <dbReference type="EMBL" id="CAB4020967.1"/>
    </source>
</evidence>
<evidence type="ECO:0000256" key="2">
    <source>
        <dbReference type="ARBA" id="ARBA00022448"/>
    </source>
</evidence>
<dbReference type="Proteomes" id="UP001152795">
    <property type="component" value="Unassembled WGS sequence"/>
</dbReference>
<dbReference type="Pfam" id="PF14752">
    <property type="entry name" value="RBP_receptor"/>
    <property type="match status" value="1"/>
</dbReference>
<comment type="caution">
    <text evidence="8">The sequence shown here is derived from an EMBL/GenBank/DDBJ whole genome shotgun (WGS) entry which is preliminary data.</text>
</comment>
<dbReference type="GO" id="GO:0071939">
    <property type="term" value="P:vitamin A import into cell"/>
    <property type="evidence" value="ECO:0007669"/>
    <property type="project" value="TreeGrafter"/>
</dbReference>
<evidence type="ECO:0000313" key="9">
    <source>
        <dbReference type="Proteomes" id="UP001152795"/>
    </source>
</evidence>
<organism evidence="8 9">
    <name type="scientific">Paramuricea clavata</name>
    <name type="common">Red gorgonian</name>
    <name type="synonym">Violescent sea-whip</name>
    <dbReference type="NCBI Taxonomy" id="317549"/>
    <lineage>
        <taxon>Eukaryota</taxon>
        <taxon>Metazoa</taxon>
        <taxon>Cnidaria</taxon>
        <taxon>Anthozoa</taxon>
        <taxon>Octocorallia</taxon>
        <taxon>Malacalcyonacea</taxon>
        <taxon>Plexauridae</taxon>
        <taxon>Paramuricea</taxon>
    </lineage>
</organism>
<keyword evidence="2" id="KW-0813">Transport</keyword>
<sequence>MLRIIAALVVGVSYYPFFACISTHQRLLGAVLGTIFSIIWFLSYLFRLIDCADSPDNSYTVVESILQQATSVLFHGLLLLSFIRVLIRCLISKRRGIVVSKDEWKENYKYHYVKKLLKPVPKSNETVIEMNGLKKKIVSNVYRWKPDFKYSTRIICIYITGGACLYLVIIFYAIFGRYLKLIADGMVDILETEGITGVDWAKVKDGIKVVIICWMVAIGVATIKDLVMIANMLSWYRGHVLRLQRGDRSFLPYNIENQDPVNIMVASFKFAGYQAGYILWSFLITHLVIFFIVTVIAIGFVWPLTYGVSFKDALIPSIILTIWPTFMITLITIIAQKLMAKYIFLRDSGAMLALNNRRLFHIASYFFFFLNIFVGLFSCLIRIVYAIVLGALFLPRLQKSALPRDWELFDPGYKTYIGYLFLEHTHTNPILFTFNRLMWETVQKIDESETNNLVIESVRKVDGSVRKVDTRKARIRWFVTVTLINNPGLVELRRREMPQPEKEKGPCPIKQFTTKVARKIETIRENCQHKHDTEF</sequence>
<keyword evidence="5" id="KW-1133">Transmembrane helix</keyword>
<dbReference type="GO" id="GO:0005886">
    <property type="term" value="C:plasma membrane"/>
    <property type="evidence" value="ECO:0007669"/>
    <property type="project" value="UniProtKB-SubCell"/>
</dbReference>
<proteinExistence type="predicted"/>
<evidence type="ECO:0000256" key="7">
    <source>
        <dbReference type="ARBA" id="ARBA00023170"/>
    </source>
</evidence>
<evidence type="ECO:0000256" key="1">
    <source>
        <dbReference type="ARBA" id="ARBA00004651"/>
    </source>
</evidence>
<dbReference type="GO" id="GO:0038023">
    <property type="term" value="F:signaling receptor activity"/>
    <property type="evidence" value="ECO:0007669"/>
    <property type="project" value="InterPro"/>
</dbReference>
<comment type="subcellular location">
    <subcellularLocation>
        <location evidence="1">Cell membrane</location>
        <topology evidence="1">Multi-pass membrane protein</topology>
    </subcellularLocation>
</comment>
<keyword evidence="7" id="KW-0675">Receptor</keyword>